<dbReference type="Pfam" id="PF13560">
    <property type="entry name" value="HTH_31"/>
    <property type="match status" value="1"/>
</dbReference>
<dbReference type="PANTHER" id="PTHR35010">
    <property type="entry name" value="BLL4672 PROTEIN-RELATED"/>
    <property type="match status" value="1"/>
</dbReference>
<dbReference type="Proteomes" id="UP000249590">
    <property type="component" value="Unassembled WGS sequence"/>
</dbReference>
<organism evidence="2 3">
    <name type="scientific">Acuticoccus sediminis</name>
    <dbReference type="NCBI Taxonomy" id="2184697"/>
    <lineage>
        <taxon>Bacteria</taxon>
        <taxon>Pseudomonadati</taxon>
        <taxon>Pseudomonadota</taxon>
        <taxon>Alphaproteobacteria</taxon>
        <taxon>Hyphomicrobiales</taxon>
        <taxon>Amorphaceae</taxon>
        <taxon>Acuticoccus</taxon>
    </lineage>
</organism>
<dbReference type="Pfam" id="PF17765">
    <property type="entry name" value="MLTR_LBD"/>
    <property type="match status" value="1"/>
</dbReference>
<protein>
    <submittedName>
        <fullName evidence="2">Transcriptional regulator</fullName>
    </submittedName>
</protein>
<evidence type="ECO:0000313" key="2">
    <source>
        <dbReference type="EMBL" id="RAI02486.1"/>
    </source>
</evidence>
<dbReference type="CDD" id="cd00093">
    <property type="entry name" value="HTH_XRE"/>
    <property type="match status" value="1"/>
</dbReference>
<sequence length="300" mass="34021">MENGEYARLGQFLTDRRNEVDPQTLGYCSPQRPGPGLRREEVAERAHVSVAWYTCLEQGQEKPPPVDVLDRLSHALMLTKSEHDRLHTIAYGRSHSAKLRQRMDAGARLWTPPPTDRLKHALDSLQLCPAYIRSPAWDVLAWNRAAREVMGDYATLAPERRNVLRILFCEPIARVKLKNWEMVARNAVQTFRMEKEQYGMPDAARRLVDDLMVESPMFAEMWCESGVNNLGEGTRVFDDPELGLILLDYATYNVDEQPGMGLVVFTPATSGDGERLHTLLSIRSKVAASHYAHFHAAKHS</sequence>
<dbReference type="GO" id="GO:0003677">
    <property type="term" value="F:DNA binding"/>
    <property type="evidence" value="ECO:0007669"/>
    <property type="project" value="InterPro"/>
</dbReference>
<evidence type="ECO:0000259" key="1">
    <source>
        <dbReference type="Pfam" id="PF17765"/>
    </source>
</evidence>
<gene>
    <name evidence="2" type="ORF">DLJ53_14160</name>
</gene>
<keyword evidence="3" id="KW-1185">Reference proteome</keyword>
<dbReference type="InterPro" id="IPR010982">
    <property type="entry name" value="Lambda_DNA-bd_dom_sf"/>
</dbReference>
<proteinExistence type="predicted"/>
<dbReference type="Gene3D" id="3.30.450.180">
    <property type="match status" value="1"/>
</dbReference>
<reference evidence="2 3" key="1">
    <citation type="submission" date="2018-05" db="EMBL/GenBank/DDBJ databases">
        <title>Acuticoccus sediminis sp. nov., isolated from deep-sea sediment of Indian Ocean.</title>
        <authorList>
            <person name="Liu X."/>
            <person name="Lai Q."/>
            <person name="Du Y."/>
            <person name="Sun F."/>
            <person name="Zhang X."/>
            <person name="Wang S."/>
            <person name="Shao Z."/>
        </authorList>
    </citation>
    <scope>NUCLEOTIDE SEQUENCE [LARGE SCALE GENOMIC DNA]</scope>
    <source>
        <strain evidence="2 3">PTG4-2</strain>
    </source>
</reference>
<dbReference type="EMBL" id="QHHQ01000002">
    <property type="protein sequence ID" value="RAI02486.1"/>
    <property type="molecule type" value="Genomic_DNA"/>
</dbReference>
<dbReference type="PANTHER" id="PTHR35010:SF2">
    <property type="entry name" value="BLL4672 PROTEIN"/>
    <property type="match status" value="1"/>
</dbReference>
<dbReference type="AlphaFoldDB" id="A0A8B2NRH8"/>
<accession>A0A8B2NRH8</accession>
<feature type="domain" description="MmyB-like transcription regulator ligand binding" evidence="1">
    <location>
        <begin position="117"/>
        <end position="270"/>
    </location>
</feature>
<dbReference type="RefSeq" id="WP_111346128.1">
    <property type="nucleotide sequence ID" value="NZ_JAIWKD010000002.1"/>
</dbReference>
<dbReference type="Gene3D" id="1.10.260.40">
    <property type="entry name" value="lambda repressor-like DNA-binding domains"/>
    <property type="match status" value="1"/>
</dbReference>
<evidence type="ECO:0000313" key="3">
    <source>
        <dbReference type="Proteomes" id="UP000249590"/>
    </source>
</evidence>
<dbReference type="InterPro" id="IPR001387">
    <property type="entry name" value="Cro/C1-type_HTH"/>
</dbReference>
<name>A0A8B2NRH8_9HYPH</name>
<dbReference type="InterPro" id="IPR041413">
    <property type="entry name" value="MLTR_LBD"/>
</dbReference>
<dbReference type="SUPFAM" id="SSF47413">
    <property type="entry name" value="lambda repressor-like DNA-binding domains"/>
    <property type="match status" value="1"/>
</dbReference>
<comment type="caution">
    <text evidence="2">The sequence shown here is derived from an EMBL/GenBank/DDBJ whole genome shotgun (WGS) entry which is preliminary data.</text>
</comment>